<dbReference type="PROSITE" id="PS50949">
    <property type="entry name" value="HTH_GNTR"/>
    <property type="match status" value="1"/>
</dbReference>
<dbReference type="Proteomes" id="UP000244571">
    <property type="component" value="Chromosome"/>
</dbReference>
<dbReference type="InterPro" id="IPR000524">
    <property type="entry name" value="Tscrpt_reg_HTH_GntR"/>
</dbReference>
<accession>A0A2R4XHZ7</accession>
<evidence type="ECO:0000256" key="2">
    <source>
        <dbReference type="ARBA" id="ARBA00023125"/>
    </source>
</evidence>
<dbReference type="OrthoDB" id="7003764at2"/>
<dbReference type="SUPFAM" id="SSF48008">
    <property type="entry name" value="GntR ligand-binding domain-like"/>
    <property type="match status" value="1"/>
</dbReference>
<dbReference type="GO" id="GO:0003677">
    <property type="term" value="F:DNA binding"/>
    <property type="evidence" value="ECO:0007669"/>
    <property type="project" value="UniProtKB-KW"/>
</dbReference>
<sequence>MAASPAPASPNSARKSGHSPLSHTGSVTSQRKTVADDVYLELRSRLIAGAYLPAQKLTLRALAQEFGTSMMPVRDAVRRLSAQGGLQINANRTIQVNAPSSEEFEEMLKIRTALEGLACENAVKRMRDTEITRIRQIEQRFERETLRLRPNPEVLSKINRDFHFGIYRASKMPQLINLIENLWVQVSPVLSLAIRYTAQGLTLRDAQRHHTRLVESINKRDSIRARQALIADIREAGELILRSGLLRQYDRTSSFEGSNPSTARRHKLR</sequence>
<dbReference type="InterPro" id="IPR011711">
    <property type="entry name" value="GntR_C"/>
</dbReference>
<feature type="region of interest" description="Disordered" evidence="4">
    <location>
        <begin position="1"/>
        <end position="30"/>
    </location>
</feature>
<keyword evidence="2" id="KW-0238">DNA-binding</keyword>
<dbReference type="GO" id="GO:0003700">
    <property type="term" value="F:DNA-binding transcription factor activity"/>
    <property type="evidence" value="ECO:0007669"/>
    <property type="project" value="InterPro"/>
</dbReference>
<dbReference type="EMBL" id="CP028901">
    <property type="protein sequence ID" value="AWB33446.1"/>
    <property type="molecule type" value="Genomic_DNA"/>
</dbReference>
<dbReference type="PANTHER" id="PTHR43537">
    <property type="entry name" value="TRANSCRIPTIONAL REGULATOR, GNTR FAMILY"/>
    <property type="match status" value="1"/>
</dbReference>
<dbReference type="PANTHER" id="PTHR43537:SF39">
    <property type="entry name" value="HTH-TYPE TRANSCRIPTIONAL REGULATOR MCBR"/>
    <property type="match status" value="1"/>
</dbReference>
<keyword evidence="7" id="KW-1185">Reference proteome</keyword>
<feature type="compositionally biased region" description="Low complexity" evidence="4">
    <location>
        <begin position="1"/>
        <end position="13"/>
    </location>
</feature>
<dbReference type="InterPro" id="IPR036390">
    <property type="entry name" value="WH_DNA-bd_sf"/>
</dbReference>
<organism evidence="6 7">
    <name type="scientific">Orrella marina</name>
    <dbReference type="NCBI Taxonomy" id="2163011"/>
    <lineage>
        <taxon>Bacteria</taxon>
        <taxon>Pseudomonadati</taxon>
        <taxon>Pseudomonadota</taxon>
        <taxon>Betaproteobacteria</taxon>
        <taxon>Burkholderiales</taxon>
        <taxon>Alcaligenaceae</taxon>
        <taxon>Orrella</taxon>
    </lineage>
</organism>
<dbReference type="Gene3D" id="1.20.120.530">
    <property type="entry name" value="GntR ligand-binding domain-like"/>
    <property type="match status" value="1"/>
</dbReference>
<keyword evidence="3" id="KW-0804">Transcription</keyword>
<name>A0A2R4XHZ7_9BURK</name>
<evidence type="ECO:0000313" key="7">
    <source>
        <dbReference type="Proteomes" id="UP000244571"/>
    </source>
</evidence>
<feature type="domain" description="HTH gntR-type" evidence="5">
    <location>
        <begin position="32"/>
        <end position="99"/>
    </location>
</feature>
<protein>
    <submittedName>
        <fullName evidence="6">GntR family transcriptional regulator</fullName>
    </submittedName>
</protein>
<dbReference type="SUPFAM" id="SSF46785">
    <property type="entry name" value="Winged helix' DNA-binding domain"/>
    <property type="match status" value="1"/>
</dbReference>
<proteinExistence type="predicted"/>
<reference evidence="6 7" key="1">
    <citation type="submission" date="2018-04" db="EMBL/GenBank/DDBJ databases">
        <title>Bordetella sp. HZ20 isolated from seawater.</title>
        <authorList>
            <person name="Sun C."/>
        </authorList>
    </citation>
    <scope>NUCLEOTIDE SEQUENCE [LARGE SCALE GENOMIC DNA]</scope>
    <source>
        <strain evidence="6 7">HZ20</strain>
    </source>
</reference>
<keyword evidence="1" id="KW-0805">Transcription regulation</keyword>
<dbReference type="Pfam" id="PF00392">
    <property type="entry name" value="GntR"/>
    <property type="match status" value="1"/>
</dbReference>
<dbReference type="InterPro" id="IPR036388">
    <property type="entry name" value="WH-like_DNA-bd_sf"/>
</dbReference>
<evidence type="ECO:0000259" key="5">
    <source>
        <dbReference type="PROSITE" id="PS50949"/>
    </source>
</evidence>
<evidence type="ECO:0000256" key="4">
    <source>
        <dbReference type="SAM" id="MobiDB-lite"/>
    </source>
</evidence>
<dbReference type="AlphaFoldDB" id="A0A2R4XHZ7"/>
<dbReference type="InterPro" id="IPR008920">
    <property type="entry name" value="TF_FadR/GntR_C"/>
</dbReference>
<gene>
    <name evidence="6" type="ORF">DBV39_06695</name>
</gene>
<dbReference type="Gene3D" id="1.10.10.10">
    <property type="entry name" value="Winged helix-like DNA-binding domain superfamily/Winged helix DNA-binding domain"/>
    <property type="match status" value="1"/>
</dbReference>
<feature type="compositionally biased region" description="Polar residues" evidence="4">
    <location>
        <begin position="19"/>
        <end position="30"/>
    </location>
</feature>
<evidence type="ECO:0000256" key="1">
    <source>
        <dbReference type="ARBA" id="ARBA00023015"/>
    </source>
</evidence>
<evidence type="ECO:0000256" key="3">
    <source>
        <dbReference type="ARBA" id="ARBA00023163"/>
    </source>
</evidence>
<dbReference type="Pfam" id="PF07729">
    <property type="entry name" value="FCD"/>
    <property type="match status" value="1"/>
</dbReference>
<dbReference type="SMART" id="SM00895">
    <property type="entry name" value="FCD"/>
    <property type="match status" value="1"/>
</dbReference>
<dbReference type="RefSeq" id="WP_108620875.1">
    <property type="nucleotide sequence ID" value="NZ_CP028901.1"/>
</dbReference>
<dbReference type="KEGG" id="boz:DBV39_06695"/>
<evidence type="ECO:0000313" key="6">
    <source>
        <dbReference type="EMBL" id="AWB33446.1"/>
    </source>
</evidence>